<sequence length="359" mass="37894">MLRVDDAERHADAEAALRLILASPGGGRAEFWRPWRISRLTQLMTLGPMLPAWVTSRWILEQARQDLSPATRSITAGAVDAAVALRGGPAALAGKDPTDARAKVVDGDWSYRQTYLFDLGGLETFLRDRASAELIASADRIDEWARAKMGGFQLVGHGPTVTTWADLASGEVVEVPALGSGVLMLPGEHAIGRLVPIEGGRMFETAPLAVPEYVARQVADDPFGWRDTLEEDREAGGQVKTGGHRFGFIADVPDVVLLLTVLPDLDWKADPSDAEIVAALMSTAKDALAEHAGLRRGPADEVPLWPCLAAAVVDPLIVSAVVNAPGAADAAVLERLGGLLAEPAGAVCRSMAVGARAAA</sequence>
<evidence type="ECO:0000313" key="1">
    <source>
        <dbReference type="EMBL" id="RHW27220.1"/>
    </source>
</evidence>
<dbReference type="AlphaFoldDB" id="A0A417Y3J0"/>
<name>A0A417Y3J0_9ACTN</name>
<reference evidence="1 2" key="1">
    <citation type="submission" date="2018-09" db="EMBL/GenBank/DDBJ databases">
        <title>Genome sequencing of Nocardioides immobilis CCTCC AB 2017083 for comparison to Nocardioides silvaticus.</title>
        <authorList>
            <person name="Li C."/>
            <person name="Wang G."/>
        </authorList>
    </citation>
    <scope>NUCLEOTIDE SEQUENCE [LARGE SCALE GENOMIC DNA]</scope>
    <source>
        <strain evidence="1 2">CCTCC AB 2017083</strain>
    </source>
</reference>
<dbReference type="EMBL" id="QXGH01000014">
    <property type="protein sequence ID" value="RHW27220.1"/>
    <property type="molecule type" value="Genomic_DNA"/>
</dbReference>
<dbReference type="Proteomes" id="UP000283644">
    <property type="component" value="Unassembled WGS sequence"/>
</dbReference>
<gene>
    <name evidence="1" type="ORF">D0Z08_11215</name>
</gene>
<comment type="caution">
    <text evidence="1">The sequence shown here is derived from an EMBL/GenBank/DDBJ whole genome shotgun (WGS) entry which is preliminary data.</text>
</comment>
<protein>
    <submittedName>
        <fullName evidence="1">Uncharacterized protein</fullName>
    </submittedName>
</protein>
<organism evidence="1 2">
    <name type="scientific">Nocardioides immobilis</name>
    <dbReference type="NCBI Taxonomy" id="2049295"/>
    <lineage>
        <taxon>Bacteria</taxon>
        <taxon>Bacillati</taxon>
        <taxon>Actinomycetota</taxon>
        <taxon>Actinomycetes</taxon>
        <taxon>Propionibacteriales</taxon>
        <taxon>Nocardioidaceae</taxon>
        <taxon>Nocardioides</taxon>
    </lineage>
</organism>
<evidence type="ECO:0000313" key="2">
    <source>
        <dbReference type="Proteomes" id="UP000283644"/>
    </source>
</evidence>
<accession>A0A417Y3J0</accession>
<keyword evidence="2" id="KW-1185">Reference proteome</keyword>
<proteinExistence type="predicted"/>